<dbReference type="Proteomes" id="UP001374803">
    <property type="component" value="Chromosome"/>
</dbReference>
<organism evidence="14 15">
    <name type="scientific">Pendulispora rubella</name>
    <dbReference type="NCBI Taxonomy" id="2741070"/>
    <lineage>
        <taxon>Bacteria</taxon>
        <taxon>Pseudomonadati</taxon>
        <taxon>Myxococcota</taxon>
        <taxon>Myxococcia</taxon>
        <taxon>Myxococcales</taxon>
        <taxon>Sorangiineae</taxon>
        <taxon>Pendulisporaceae</taxon>
        <taxon>Pendulispora</taxon>
    </lineage>
</organism>
<dbReference type="Gene3D" id="3.40.50.670">
    <property type="match status" value="2"/>
</dbReference>
<keyword evidence="3 11" id="KW-0963">Cytoplasm</keyword>
<dbReference type="RefSeq" id="WP_394834104.1">
    <property type="nucleotide sequence ID" value="NZ_CP089929.1"/>
</dbReference>
<name>A0ABZ2L0L7_9BACT</name>
<evidence type="ECO:0000256" key="1">
    <source>
        <dbReference type="ARBA" id="ARBA00000185"/>
    </source>
</evidence>
<comment type="similarity">
    <text evidence="2 11">Belongs to the type II topoisomerase GyrB family.</text>
</comment>
<dbReference type="Pfam" id="PF00204">
    <property type="entry name" value="DNA_gyraseB"/>
    <property type="match status" value="1"/>
</dbReference>
<evidence type="ECO:0000313" key="14">
    <source>
        <dbReference type="EMBL" id="WXB04462.1"/>
    </source>
</evidence>
<evidence type="ECO:0000256" key="7">
    <source>
        <dbReference type="ARBA" id="ARBA00022842"/>
    </source>
</evidence>
<evidence type="ECO:0000313" key="15">
    <source>
        <dbReference type="Proteomes" id="UP001374803"/>
    </source>
</evidence>
<comment type="subunit">
    <text evidence="11">Heterotetramer, composed of two GyrA and two GyrB chains. In the heterotetramer, GyrA contains the active site tyrosine that forms a transient covalent intermediate with DNA, while GyrB binds cofactors and catalyzes ATP hydrolysis.</text>
</comment>
<dbReference type="InterPro" id="IPR041423">
    <property type="entry name" value="GyrB_insert"/>
</dbReference>
<dbReference type="InterPro" id="IPR013760">
    <property type="entry name" value="Topo_IIA-like_dom_sf"/>
</dbReference>
<evidence type="ECO:0000256" key="4">
    <source>
        <dbReference type="ARBA" id="ARBA00022723"/>
    </source>
</evidence>
<keyword evidence="10 11" id="KW-0413">Isomerase</keyword>
<evidence type="ECO:0000256" key="10">
    <source>
        <dbReference type="ARBA" id="ARBA00023235"/>
    </source>
</evidence>
<comment type="cofactor">
    <cofactor evidence="11">
        <name>Mg(2+)</name>
        <dbReference type="ChEBI" id="CHEBI:18420"/>
    </cofactor>
    <cofactor evidence="11">
        <name>Mn(2+)</name>
        <dbReference type="ChEBI" id="CHEBI:29035"/>
    </cofactor>
    <cofactor evidence="11">
        <name>Ca(2+)</name>
        <dbReference type="ChEBI" id="CHEBI:29108"/>
    </cofactor>
    <text evidence="11">Binds two Mg(2+) per subunit. The magnesium ions form salt bridges with both the protein and the DNA. Can also accept other divalent metal cations, such as Mn(2+) or Ca(2+).</text>
</comment>
<keyword evidence="6 11" id="KW-0067">ATP-binding</keyword>
<dbReference type="NCBIfam" id="NF004189">
    <property type="entry name" value="PRK05644.1"/>
    <property type="match status" value="1"/>
</dbReference>
<evidence type="ECO:0000256" key="11">
    <source>
        <dbReference type="HAMAP-Rule" id="MF_01898"/>
    </source>
</evidence>
<evidence type="ECO:0000256" key="8">
    <source>
        <dbReference type="ARBA" id="ARBA00023029"/>
    </source>
</evidence>
<protein>
    <recommendedName>
        <fullName evidence="11">DNA gyrase subunit B</fullName>
        <ecNumber evidence="11">5.6.2.2</ecNumber>
    </recommendedName>
</protein>
<dbReference type="Pfam" id="PF02518">
    <property type="entry name" value="HATPase_c"/>
    <property type="match status" value="1"/>
</dbReference>
<dbReference type="InterPro" id="IPR013759">
    <property type="entry name" value="Topo_IIA_B_C"/>
</dbReference>
<dbReference type="Gene3D" id="3.30.230.10">
    <property type="match status" value="1"/>
</dbReference>
<dbReference type="Pfam" id="PF00986">
    <property type="entry name" value="DNA_gyraseB_C"/>
    <property type="match status" value="1"/>
</dbReference>
<dbReference type="NCBIfam" id="TIGR01059">
    <property type="entry name" value="gyrB"/>
    <property type="match status" value="1"/>
</dbReference>
<comment type="catalytic activity">
    <reaction evidence="1 11">
        <text>ATP-dependent breakage, passage and rejoining of double-stranded DNA.</text>
        <dbReference type="EC" id="5.6.2.2"/>
    </reaction>
</comment>
<dbReference type="PANTHER" id="PTHR45866:SF1">
    <property type="entry name" value="DNA GYRASE SUBUNIT B, MITOCHONDRIAL"/>
    <property type="match status" value="1"/>
</dbReference>
<keyword evidence="4 11" id="KW-0479">Metal-binding</keyword>
<dbReference type="InterPro" id="IPR049353">
    <property type="entry name" value="GyrB_hook"/>
</dbReference>
<dbReference type="CDD" id="cd16928">
    <property type="entry name" value="HATPase_GyrB-like"/>
    <property type="match status" value="1"/>
</dbReference>
<dbReference type="InterPro" id="IPR014721">
    <property type="entry name" value="Ribsml_uS5_D2-typ_fold_subgr"/>
</dbReference>
<sequence length="885" mass="97186">MIETPPESPQTVSSGTADANPASRASNEAPASTAAPASTYGSENITVLEGLEAVRKRPGMYIGDVHDGSGLHHLVWEAVDNAVDEHLGGFCSKMIVTIHFDGSVTVDDNGRGIPTGIMKDRGVSAAEVVMTVLHAGGKFDHSSYKVSAGLHGVGVSAVNAVSEWLKMEIKREGHVHFQEFRRGAPVAPLAVIGDTDKTGTKITFKPDAEIFTTTEFSYDILASRLRELSFLNAGFIIELVDERDPGGGNIAATEGKIRREVFLYSGGIREFVELLNKTKEPAHDKVVYINAEQPNEEGNPIGVEVALQWNSSYAEQIYCYTNNVHNKDGGTHLTGLRGSLTRVFNSYGTAQNLFKDVKNGLSGEDIREGLTAVISVKHPDPSFDSQTKSKLVSSEVKGITEAVIGEKLGQFFEENPSTARKILEKAILAAKAREAARKAREVVRKGAMDITSLSGKLADCQSRNPEIAELYIVEGDSAGGSAKQGRDRKFQAVLPLRGKILNVERARLDKMISSEQIGTLITALGCGIGSPESGGSFDVEKLRYHQVVLMTDADVDGSHIRTLLLTFFYRHMPEIIEKGYLYIAQPPLYRVRRGKKDTYLKDQPALDRYFLEHGVRELAVRSSRGLTITGEPLLRLAERLRFFRRALSKIDRRADARLVATALRSGGLGKNEIRDKAKVEAGIPKIRAQLEKKYPDIFPLTIEVTWEAEHGAARIEITPRPGSAARQTMIDWNLVESAEYEELYAIEQDVRSLGPAPYFVRDLTKRGASEGEEGAEEAAAEEAPQAAAGAAKGEIEIEDADALWEYLDGRGRKGIQLQRYKGLGEMNAEQLWETTLDPNARVMLQVRLDDAVQTDQIFSILMGDQVEPRREFIEDNALNVKNLDI</sequence>
<dbReference type="PRINTS" id="PR01159">
    <property type="entry name" value="DNAGYRASEB"/>
</dbReference>
<dbReference type="Pfam" id="PF01751">
    <property type="entry name" value="Toprim"/>
    <property type="match status" value="1"/>
</dbReference>
<feature type="domain" description="Toprim" evidence="13">
    <location>
        <begin position="468"/>
        <end position="587"/>
    </location>
</feature>
<feature type="compositionally biased region" description="Low complexity" evidence="12">
    <location>
        <begin position="29"/>
        <end position="38"/>
    </location>
</feature>
<dbReference type="EMBL" id="CP089983">
    <property type="protein sequence ID" value="WXB04462.1"/>
    <property type="molecule type" value="Genomic_DNA"/>
</dbReference>
<dbReference type="InterPro" id="IPR020568">
    <property type="entry name" value="Ribosomal_Su5_D2-typ_SF"/>
</dbReference>
<feature type="site" description="Interaction with DNA" evidence="11">
    <location>
        <position position="499"/>
    </location>
</feature>
<comment type="subcellular location">
    <subcellularLocation>
        <location evidence="11">Cytoplasm</location>
    </subcellularLocation>
</comment>
<evidence type="ECO:0000259" key="13">
    <source>
        <dbReference type="PROSITE" id="PS50880"/>
    </source>
</evidence>
<dbReference type="SMART" id="SM00387">
    <property type="entry name" value="HATPase_c"/>
    <property type="match status" value="1"/>
</dbReference>
<dbReference type="SUPFAM" id="SSF54211">
    <property type="entry name" value="Ribosomal protein S5 domain 2-like"/>
    <property type="match status" value="1"/>
</dbReference>
<dbReference type="InterPro" id="IPR002288">
    <property type="entry name" value="DNA_gyrase_B_C"/>
</dbReference>
<evidence type="ECO:0000256" key="2">
    <source>
        <dbReference type="ARBA" id="ARBA00010708"/>
    </source>
</evidence>
<feature type="binding site" evidence="11">
    <location>
        <position position="552"/>
    </location>
    <ligand>
        <name>Mg(2+)</name>
        <dbReference type="ChEBI" id="CHEBI:18420"/>
        <label>1</label>
        <note>catalytic</note>
    </ligand>
</feature>
<feature type="site" description="Interaction with DNA" evidence="11">
    <location>
        <position position="502"/>
    </location>
</feature>
<dbReference type="GO" id="GO:0003918">
    <property type="term" value="F:DNA topoisomerase type II (double strand cut, ATP-hydrolyzing) activity"/>
    <property type="evidence" value="ECO:0007669"/>
    <property type="project" value="UniProtKB-EC"/>
</dbReference>
<evidence type="ECO:0000256" key="12">
    <source>
        <dbReference type="SAM" id="MobiDB-lite"/>
    </source>
</evidence>
<evidence type="ECO:0000256" key="3">
    <source>
        <dbReference type="ARBA" id="ARBA00022490"/>
    </source>
</evidence>
<dbReference type="InterPro" id="IPR036890">
    <property type="entry name" value="HATPase_C_sf"/>
</dbReference>
<dbReference type="SUPFAM" id="SSF55874">
    <property type="entry name" value="ATPase domain of HSP90 chaperone/DNA topoisomerase II/histidine kinase"/>
    <property type="match status" value="1"/>
</dbReference>
<dbReference type="PROSITE" id="PS00177">
    <property type="entry name" value="TOPOISOMERASE_II"/>
    <property type="match status" value="1"/>
</dbReference>
<dbReference type="InterPro" id="IPR000565">
    <property type="entry name" value="Topo_IIA_B"/>
</dbReference>
<accession>A0ABZ2L0L7</accession>
<dbReference type="EC" id="5.6.2.2" evidence="11"/>
<dbReference type="Gene3D" id="3.30.565.10">
    <property type="entry name" value="Histidine kinase-like ATPase, C-terminal domain"/>
    <property type="match status" value="1"/>
</dbReference>
<dbReference type="InterPro" id="IPR001241">
    <property type="entry name" value="Topo_IIA"/>
</dbReference>
<feature type="binding site" evidence="11">
    <location>
        <position position="554"/>
    </location>
    <ligand>
        <name>Mg(2+)</name>
        <dbReference type="ChEBI" id="CHEBI:18420"/>
        <label>2</label>
    </ligand>
</feature>
<reference evidence="14" key="1">
    <citation type="submission" date="2021-12" db="EMBL/GenBank/DDBJ databases">
        <title>Discovery of the Pendulisporaceae a myxobacterial family with distinct sporulation behavior and unique specialized metabolism.</title>
        <authorList>
            <person name="Garcia R."/>
            <person name="Popoff A."/>
            <person name="Bader C.D."/>
            <person name="Loehr J."/>
            <person name="Walesch S."/>
            <person name="Walt C."/>
            <person name="Boldt J."/>
            <person name="Bunk B."/>
            <person name="Haeckl F.J.F.P.J."/>
            <person name="Gunesch A.P."/>
            <person name="Birkelbach J."/>
            <person name="Nuebel U."/>
            <person name="Pietschmann T."/>
            <person name="Bach T."/>
            <person name="Mueller R."/>
        </authorList>
    </citation>
    <scope>NUCLEOTIDE SEQUENCE</scope>
    <source>
        <strain evidence="14">MSr11367</strain>
    </source>
</reference>
<dbReference type="Pfam" id="PF18053">
    <property type="entry name" value="GyrB_insert"/>
    <property type="match status" value="1"/>
</dbReference>
<dbReference type="PROSITE" id="PS50880">
    <property type="entry name" value="TOPRIM"/>
    <property type="match status" value="1"/>
</dbReference>
<keyword evidence="8 11" id="KW-0799">Topoisomerase</keyword>
<comment type="function">
    <text evidence="11">A type II topoisomerase that negatively supercoils closed circular double-stranded (ds) DNA in an ATP-dependent manner to modulate DNA topology and maintain chromosomes in an underwound state. Negative supercoiling favors strand separation, and DNA replication, transcription, recombination and repair, all of which involve strand separation. Also able to catalyze the interconversion of other topological isomers of dsDNA rings, including catenanes and knotted rings. Type II topoisomerases break and join 2 DNA strands simultaneously in an ATP-dependent manner.</text>
</comment>
<feature type="binding site" evidence="11">
    <location>
        <position position="552"/>
    </location>
    <ligand>
        <name>Mg(2+)</name>
        <dbReference type="ChEBI" id="CHEBI:18420"/>
        <label>2</label>
    </ligand>
</feature>
<dbReference type="InterPro" id="IPR011557">
    <property type="entry name" value="GyrB"/>
</dbReference>
<dbReference type="InterPro" id="IPR034160">
    <property type="entry name" value="TOPRIM_GyrB"/>
</dbReference>
<keyword evidence="9" id="KW-0238">DNA-binding</keyword>
<dbReference type="SUPFAM" id="SSF56719">
    <property type="entry name" value="Type II DNA topoisomerase"/>
    <property type="match status" value="1"/>
</dbReference>
<keyword evidence="5 11" id="KW-0547">Nucleotide-binding</keyword>
<dbReference type="PRINTS" id="PR00418">
    <property type="entry name" value="TPI2FAMILY"/>
</dbReference>
<gene>
    <name evidence="11 14" type="primary">gyrB</name>
    <name evidence="14" type="ORF">LVJ94_47120</name>
</gene>
<dbReference type="Pfam" id="PF21249">
    <property type="entry name" value="GyrB_hook"/>
    <property type="match status" value="1"/>
</dbReference>
<dbReference type="CDD" id="cd03366">
    <property type="entry name" value="TOPRIM_TopoIIA_GyrB"/>
    <property type="match status" value="1"/>
</dbReference>
<dbReference type="InterPro" id="IPR013506">
    <property type="entry name" value="Topo_IIA_bsu_dom2"/>
</dbReference>
<keyword evidence="7 11" id="KW-0460">Magnesium</keyword>
<evidence type="ECO:0000256" key="9">
    <source>
        <dbReference type="ARBA" id="ARBA00023125"/>
    </source>
</evidence>
<evidence type="ECO:0000256" key="6">
    <source>
        <dbReference type="ARBA" id="ARBA00022840"/>
    </source>
</evidence>
<comment type="miscellaneous">
    <text evidence="11">Few gyrases are as efficient as E.coli at forming negative supercoils. Not all organisms have 2 type II topoisomerases; in organisms with a single type II topoisomerase this enzyme also has to decatenate newly replicated chromosomes.</text>
</comment>
<dbReference type="PANTHER" id="PTHR45866">
    <property type="entry name" value="DNA GYRASE/TOPOISOMERASE SUBUNIT B"/>
    <property type="match status" value="1"/>
</dbReference>
<dbReference type="NCBIfam" id="NF011501">
    <property type="entry name" value="PRK14939.1"/>
    <property type="match status" value="1"/>
</dbReference>
<dbReference type="InterPro" id="IPR003594">
    <property type="entry name" value="HATPase_dom"/>
</dbReference>
<dbReference type="InterPro" id="IPR006171">
    <property type="entry name" value="TOPRIM_dom"/>
</dbReference>
<feature type="binding site" evidence="11">
    <location>
        <position position="474"/>
    </location>
    <ligand>
        <name>Mg(2+)</name>
        <dbReference type="ChEBI" id="CHEBI:18420"/>
        <label>1</label>
        <note>catalytic</note>
    </ligand>
</feature>
<evidence type="ECO:0000256" key="5">
    <source>
        <dbReference type="ARBA" id="ARBA00022741"/>
    </source>
</evidence>
<feature type="region of interest" description="Disordered" evidence="12">
    <location>
        <begin position="1"/>
        <end position="38"/>
    </location>
</feature>
<dbReference type="InterPro" id="IPR018522">
    <property type="entry name" value="TopoIIA_CS"/>
</dbReference>
<proteinExistence type="inferred from homology"/>
<dbReference type="CDD" id="cd00822">
    <property type="entry name" value="TopoII_Trans_DNA_gyrase"/>
    <property type="match status" value="1"/>
</dbReference>
<dbReference type="HAMAP" id="MF_01898">
    <property type="entry name" value="GyrB"/>
    <property type="match status" value="1"/>
</dbReference>
<keyword evidence="15" id="KW-1185">Reference proteome</keyword>
<dbReference type="SMART" id="SM00433">
    <property type="entry name" value="TOP2c"/>
    <property type="match status" value="1"/>
</dbReference>